<feature type="transmembrane region" description="Helical" evidence="1">
    <location>
        <begin position="26"/>
        <end position="45"/>
    </location>
</feature>
<feature type="transmembrane region" description="Helical" evidence="1">
    <location>
        <begin position="57"/>
        <end position="79"/>
    </location>
</feature>
<dbReference type="AlphaFoldDB" id="A0AAV3UQL7"/>
<gene>
    <name evidence="2" type="ORF">GCM10025751_54420</name>
</gene>
<evidence type="ECO:0000313" key="3">
    <source>
        <dbReference type="Proteomes" id="UP001501729"/>
    </source>
</evidence>
<evidence type="ECO:0000313" key="2">
    <source>
        <dbReference type="EMBL" id="GAA5064613.1"/>
    </source>
</evidence>
<dbReference type="RefSeq" id="WP_227778936.1">
    <property type="nucleotide sequence ID" value="NZ_BAABKX010000030.1"/>
</dbReference>
<accession>A0AAV3UQL7</accession>
<dbReference type="EMBL" id="BAABKX010000030">
    <property type="protein sequence ID" value="GAA5064613.1"/>
    <property type="molecule type" value="Genomic_DNA"/>
</dbReference>
<keyword evidence="1" id="KW-1133">Transmembrane helix</keyword>
<name>A0AAV3UQL7_9EURY</name>
<proteinExistence type="predicted"/>
<comment type="caution">
    <text evidence="2">The sequence shown here is derived from an EMBL/GenBank/DDBJ whole genome shotgun (WGS) entry which is preliminary data.</text>
</comment>
<dbReference type="GeneID" id="68617639"/>
<keyword evidence="3" id="KW-1185">Reference proteome</keyword>
<keyword evidence="1" id="KW-0472">Membrane</keyword>
<reference evidence="2 3" key="1">
    <citation type="journal article" date="2019" name="Int. J. Syst. Evol. Microbiol.">
        <title>The Global Catalogue of Microorganisms (GCM) 10K type strain sequencing project: providing services to taxonomists for standard genome sequencing and annotation.</title>
        <authorList>
            <consortium name="The Broad Institute Genomics Platform"/>
            <consortium name="The Broad Institute Genome Sequencing Center for Infectious Disease"/>
            <person name="Wu L."/>
            <person name="Ma J."/>
        </authorList>
    </citation>
    <scope>NUCLEOTIDE SEQUENCE [LARGE SCALE GENOMIC DNA]</scope>
    <source>
        <strain evidence="2 3">JCM 17504</strain>
    </source>
</reference>
<organism evidence="2 3">
    <name type="scientific">Haladaptatus pallidirubidus</name>
    <dbReference type="NCBI Taxonomy" id="1008152"/>
    <lineage>
        <taxon>Archaea</taxon>
        <taxon>Methanobacteriati</taxon>
        <taxon>Methanobacteriota</taxon>
        <taxon>Stenosarchaea group</taxon>
        <taxon>Halobacteria</taxon>
        <taxon>Halobacteriales</taxon>
        <taxon>Haladaptataceae</taxon>
        <taxon>Haladaptatus</taxon>
    </lineage>
</organism>
<evidence type="ECO:0000256" key="1">
    <source>
        <dbReference type="SAM" id="Phobius"/>
    </source>
</evidence>
<keyword evidence="1" id="KW-0812">Transmembrane</keyword>
<dbReference type="Proteomes" id="UP001501729">
    <property type="component" value="Unassembled WGS sequence"/>
</dbReference>
<protein>
    <submittedName>
        <fullName evidence="2">Uncharacterized protein</fullName>
    </submittedName>
</protein>
<sequence>MAKEATARAEPPAETALYQNSDRGKILAAVVISIIVALGVHYVAFAGMNLSPTVNAFVGMVLFFVAGFVTFGLSIIKYFRPSFGS</sequence>